<organism evidence="2 3">
    <name type="scientific">Desulfoluna butyratoxydans</name>
    <dbReference type="NCBI Taxonomy" id="231438"/>
    <lineage>
        <taxon>Bacteria</taxon>
        <taxon>Pseudomonadati</taxon>
        <taxon>Thermodesulfobacteriota</taxon>
        <taxon>Desulfobacteria</taxon>
        <taxon>Desulfobacterales</taxon>
        <taxon>Desulfolunaceae</taxon>
        <taxon>Desulfoluna</taxon>
    </lineage>
</organism>
<dbReference type="AlphaFoldDB" id="A0A4V6ILW8"/>
<evidence type="ECO:0000313" key="3">
    <source>
        <dbReference type="Proteomes" id="UP000507962"/>
    </source>
</evidence>
<evidence type="ECO:0000313" key="2">
    <source>
        <dbReference type="EMBL" id="VFQ46758.1"/>
    </source>
</evidence>
<dbReference type="PANTHER" id="PTHR35812">
    <property type="entry name" value="LIPOPROTEIN"/>
    <property type="match status" value="1"/>
</dbReference>
<accession>A0A4V6ILW8</accession>
<proteinExistence type="predicted"/>
<reference evidence="2 3" key="1">
    <citation type="submission" date="2019-03" db="EMBL/GenBank/DDBJ databases">
        <authorList>
            <person name="Nijsse B."/>
        </authorList>
    </citation>
    <scope>NUCLEOTIDE SEQUENCE [LARGE SCALE GENOMIC DNA]</scope>
    <source>
        <strain evidence="2">Desulfoluna butyratoxydans MSL71</strain>
    </source>
</reference>
<dbReference type="Pfam" id="PF07603">
    <property type="entry name" value="Lcl_C"/>
    <property type="match status" value="1"/>
</dbReference>
<dbReference type="RefSeq" id="WP_180145128.1">
    <property type="nucleotide sequence ID" value="NZ_CAADHO010000011.1"/>
</dbReference>
<protein>
    <recommendedName>
        <fullName evidence="1">Lcl C-terminal domain-containing protein</fullName>
    </recommendedName>
</protein>
<dbReference type="EMBL" id="CAADHO010000011">
    <property type="protein sequence ID" value="VFQ46758.1"/>
    <property type="molecule type" value="Genomic_DNA"/>
</dbReference>
<dbReference type="PANTHER" id="PTHR35812:SF1">
    <property type="entry name" value="LIPOPROTEIN"/>
    <property type="match status" value="1"/>
</dbReference>
<dbReference type="InterPro" id="IPR011460">
    <property type="entry name" value="Lcl_C"/>
</dbReference>
<dbReference type="Proteomes" id="UP000507962">
    <property type="component" value="Unassembled WGS sequence"/>
</dbReference>
<feature type="domain" description="Lcl C-terminal" evidence="1">
    <location>
        <begin position="46"/>
        <end position="161"/>
    </location>
</feature>
<gene>
    <name evidence="2" type="ORF">MSL71_44280</name>
</gene>
<name>A0A4V6ILW8_9BACT</name>
<sequence length="164" mass="18442">MTGKGEKKDERKNLRTLGMTLGGMLLLVVMLTGPALAEFKVDEKKGVVVDTATGLMWQRQTGNDNEALTWAQAVAYCKKLDLAGYDDWRLPSSDELQSIINYLSYDPAVDPRVFPDTASSGYWSSTTYEANSGYAWRIDFYYIGYVNISNKANHYYVRAVRSLP</sequence>
<keyword evidence="3" id="KW-1185">Reference proteome</keyword>
<evidence type="ECO:0000259" key="1">
    <source>
        <dbReference type="Pfam" id="PF07603"/>
    </source>
</evidence>